<dbReference type="AlphaFoldDB" id="A0A0G1W1U6"/>
<name>A0A0G1W1U6_9BACT</name>
<evidence type="ECO:0000313" key="1">
    <source>
        <dbReference type="EMBL" id="KKW12673.1"/>
    </source>
</evidence>
<dbReference type="EMBL" id="LCQD01000010">
    <property type="protein sequence ID" value="KKW12673.1"/>
    <property type="molecule type" value="Genomic_DNA"/>
</dbReference>
<comment type="caution">
    <text evidence="1">The sequence shown here is derived from an EMBL/GenBank/DDBJ whole genome shotgun (WGS) entry which is preliminary data.</text>
</comment>
<gene>
    <name evidence="1" type="ORF">UY48_C0010G0025</name>
</gene>
<accession>A0A0G1W1U6</accession>
<organism evidence="1 2">
    <name type="scientific">Candidatus Gottesmanbacteria bacterium GW2011_GWB1_49_7</name>
    <dbReference type="NCBI Taxonomy" id="1618448"/>
    <lineage>
        <taxon>Bacteria</taxon>
        <taxon>Candidatus Gottesmaniibacteriota</taxon>
    </lineage>
</organism>
<protein>
    <submittedName>
        <fullName evidence="1">Uncharacterized protein</fullName>
    </submittedName>
</protein>
<dbReference type="Proteomes" id="UP000034588">
    <property type="component" value="Unassembled WGS sequence"/>
</dbReference>
<evidence type="ECO:0000313" key="2">
    <source>
        <dbReference type="Proteomes" id="UP000034588"/>
    </source>
</evidence>
<proteinExistence type="predicted"/>
<reference evidence="1 2" key="1">
    <citation type="journal article" date="2015" name="Nature">
        <title>rRNA introns, odd ribosomes, and small enigmatic genomes across a large radiation of phyla.</title>
        <authorList>
            <person name="Brown C.T."/>
            <person name="Hug L.A."/>
            <person name="Thomas B.C."/>
            <person name="Sharon I."/>
            <person name="Castelle C.J."/>
            <person name="Singh A."/>
            <person name="Wilkins M.J."/>
            <person name="Williams K.H."/>
            <person name="Banfield J.F."/>
        </authorList>
    </citation>
    <scope>NUCLEOTIDE SEQUENCE [LARGE SCALE GENOMIC DNA]</scope>
</reference>
<sequence length="52" mass="5580">MQLMKISAEGGAAGARWLLERVTDSKKGANEQKKKSSEYVNGSSVEIGNIVL</sequence>